<dbReference type="InterPro" id="IPR011990">
    <property type="entry name" value="TPR-like_helical_dom_sf"/>
</dbReference>
<gene>
    <name evidence="3" type="ORF">CHT91_07515</name>
</gene>
<evidence type="ECO:0000313" key="3">
    <source>
        <dbReference type="EMBL" id="RFT43873.1"/>
    </source>
</evidence>
<accession>A0A3E2DG05</accession>
<protein>
    <submittedName>
        <fullName evidence="3">Tetratricopeptide repeat-containing protein</fullName>
    </submittedName>
</protein>
<reference evidence="3 4" key="1">
    <citation type="submission" date="2017-07" db="EMBL/GenBank/DDBJ databases">
        <authorList>
            <person name="Sun Z.S."/>
            <person name="Albrecht U."/>
            <person name="Echele G."/>
            <person name="Lee C.C."/>
        </authorList>
    </citation>
    <scope>NUCLEOTIDE SEQUENCE [LARGE SCALE GENOMIC DNA]</scope>
    <source>
        <strain evidence="3 4">P16-029</strain>
    </source>
</reference>
<dbReference type="PROSITE" id="PS50005">
    <property type="entry name" value="TPR"/>
    <property type="match status" value="1"/>
</dbReference>
<dbReference type="AlphaFoldDB" id="A0A3E2DG05"/>
<comment type="caution">
    <text evidence="3">The sequence shown here is derived from an EMBL/GenBank/DDBJ whole genome shotgun (WGS) entry which is preliminary data.</text>
</comment>
<feature type="transmembrane region" description="Helical" evidence="2">
    <location>
        <begin position="20"/>
        <end position="40"/>
    </location>
</feature>
<feature type="compositionally biased region" description="Polar residues" evidence="1">
    <location>
        <begin position="153"/>
        <end position="168"/>
    </location>
</feature>
<organism evidence="3 4">
    <name type="scientific">Cutibacterium avidum</name>
    <dbReference type="NCBI Taxonomy" id="33010"/>
    <lineage>
        <taxon>Bacteria</taxon>
        <taxon>Bacillati</taxon>
        <taxon>Actinomycetota</taxon>
        <taxon>Actinomycetes</taxon>
        <taxon>Propionibacteriales</taxon>
        <taxon>Propionibacteriaceae</taxon>
        <taxon>Cutibacterium</taxon>
    </lineage>
</organism>
<keyword evidence="2" id="KW-0472">Membrane</keyword>
<dbReference type="InterPro" id="IPR019734">
    <property type="entry name" value="TPR_rpt"/>
</dbReference>
<proteinExistence type="predicted"/>
<feature type="compositionally biased region" description="Polar residues" evidence="1">
    <location>
        <begin position="216"/>
        <end position="232"/>
    </location>
</feature>
<feature type="compositionally biased region" description="Basic and acidic residues" evidence="1">
    <location>
        <begin position="194"/>
        <end position="213"/>
    </location>
</feature>
<keyword evidence="2" id="KW-1133">Transmembrane helix</keyword>
<dbReference type="EMBL" id="NOWI01000006">
    <property type="protein sequence ID" value="RFT43873.1"/>
    <property type="molecule type" value="Genomic_DNA"/>
</dbReference>
<dbReference type="RefSeq" id="WP_016666093.1">
    <property type="nucleotide sequence ID" value="NZ_AP031491.1"/>
</dbReference>
<sequence>MATLERPGRGGMHGVRTPWTLRVGAGVVTLVALAAAVLPARTMILVDHGRADLGRGDAASAEGKFTSAEKLATIDKWIAPYDTGVARYTRGNYDGAASKFEKAAGLAPDEEQCWVRLNWAWSLEASADRYAEADNRDEALVRWRQGKDVLTDASCTSSSQKAAASNTRSRLDRKRQNGGGGDAGEEADSSGQQNKKDELEDKLRKAQEQRQKALDQANTSQKDSGSGTGRTW</sequence>
<evidence type="ECO:0000313" key="4">
    <source>
        <dbReference type="Proteomes" id="UP000259211"/>
    </source>
</evidence>
<dbReference type="Proteomes" id="UP000259211">
    <property type="component" value="Unassembled WGS sequence"/>
</dbReference>
<name>A0A3E2DG05_9ACTN</name>
<evidence type="ECO:0000256" key="1">
    <source>
        <dbReference type="SAM" id="MobiDB-lite"/>
    </source>
</evidence>
<dbReference type="Gene3D" id="1.25.40.10">
    <property type="entry name" value="Tetratricopeptide repeat domain"/>
    <property type="match status" value="1"/>
</dbReference>
<feature type="region of interest" description="Disordered" evidence="1">
    <location>
        <begin position="151"/>
        <end position="232"/>
    </location>
</feature>
<dbReference type="SUPFAM" id="SSF48452">
    <property type="entry name" value="TPR-like"/>
    <property type="match status" value="1"/>
</dbReference>
<keyword evidence="2" id="KW-0812">Transmembrane</keyword>
<evidence type="ECO:0000256" key="2">
    <source>
        <dbReference type="SAM" id="Phobius"/>
    </source>
</evidence>